<name>A0ACB9JGL8_9ASTR</name>
<keyword evidence="2" id="KW-1185">Reference proteome</keyword>
<gene>
    <name evidence="1" type="ORF">L1987_12911</name>
</gene>
<sequence>MVDVIFSLFIEAQVGRNAPRKEERTLMMMEKPEEEKEILMMDCTIVGCERVTSLTPFEDGLKLKRLK</sequence>
<reference evidence="1 2" key="2">
    <citation type="journal article" date="2022" name="Mol. Ecol. Resour.">
        <title>The genomes of chicory, endive, great burdock and yacon provide insights into Asteraceae paleo-polyploidization history and plant inulin production.</title>
        <authorList>
            <person name="Fan W."/>
            <person name="Wang S."/>
            <person name="Wang H."/>
            <person name="Wang A."/>
            <person name="Jiang F."/>
            <person name="Liu H."/>
            <person name="Zhao H."/>
            <person name="Xu D."/>
            <person name="Zhang Y."/>
        </authorList>
    </citation>
    <scope>NUCLEOTIDE SEQUENCE [LARGE SCALE GENOMIC DNA]</scope>
    <source>
        <strain evidence="2">cv. Yunnan</strain>
        <tissue evidence="1">Leaves</tissue>
    </source>
</reference>
<evidence type="ECO:0000313" key="1">
    <source>
        <dbReference type="EMBL" id="KAI3819088.1"/>
    </source>
</evidence>
<accession>A0ACB9JGL8</accession>
<organism evidence="1 2">
    <name type="scientific">Smallanthus sonchifolius</name>
    <dbReference type="NCBI Taxonomy" id="185202"/>
    <lineage>
        <taxon>Eukaryota</taxon>
        <taxon>Viridiplantae</taxon>
        <taxon>Streptophyta</taxon>
        <taxon>Embryophyta</taxon>
        <taxon>Tracheophyta</taxon>
        <taxon>Spermatophyta</taxon>
        <taxon>Magnoliopsida</taxon>
        <taxon>eudicotyledons</taxon>
        <taxon>Gunneridae</taxon>
        <taxon>Pentapetalae</taxon>
        <taxon>asterids</taxon>
        <taxon>campanulids</taxon>
        <taxon>Asterales</taxon>
        <taxon>Asteraceae</taxon>
        <taxon>Asteroideae</taxon>
        <taxon>Heliantheae alliance</taxon>
        <taxon>Millerieae</taxon>
        <taxon>Smallanthus</taxon>
    </lineage>
</organism>
<evidence type="ECO:0000313" key="2">
    <source>
        <dbReference type="Proteomes" id="UP001056120"/>
    </source>
</evidence>
<comment type="caution">
    <text evidence="1">The sequence shown here is derived from an EMBL/GenBank/DDBJ whole genome shotgun (WGS) entry which is preliminary data.</text>
</comment>
<reference evidence="2" key="1">
    <citation type="journal article" date="2022" name="Mol. Ecol. Resour.">
        <title>The genomes of chicory, endive, great burdock and yacon provide insights into Asteraceae palaeo-polyploidization history and plant inulin production.</title>
        <authorList>
            <person name="Fan W."/>
            <person name="Wang S."/>
            <person name="Wang H."/>
            <person name="Wang A."/>
            <person name="Jiang F."/>
            <person name="Liu H."/>
            <person name="Zhao H."/>
            <person name="Xu D."/>
            <person name="Zhang Y."/>
        </authorList>
    </citation>
    <scope>NUCLEOTIDE SEQUENCE [LARGE SCALE GENOMIC DNA]</scope>
    <source>
        <strain evidence="2">cv. Yunnan</strain>
    </source>
</reference>
<proteinExistence type="predicted"/>
<protein>
    <submittedName>
        <fullName evidence="1">Uncharacterized protein</fullName>
    </submittedName>
</protein>
<dbReference type="EMBL" id="CM042021">
    <property type="protein sequence ID" value="KAI3819088.1"/>
    <property type="molecule type" value="Genomic_DNA"/>
</dbReference>
<dbReference type="Proteomes" id="UP001056120">
    <property type="component" value="Linkage Group LG04"/>
</dbReference>